<dbReference type="GO" id="GO:0030488">
    <property type="term" value="P:tRNA methylation"/>
    <property type="evidence" value="ECO:0007669"/>
    <property type="project" value="TreeGrafter"/>
</dbReference>
<dbReference type="InterPro" id="IPR027266">
    <property type="entry name" value="TrmE/GcvT-like"/>
</dbReference>
<sequence length="436" mass="48582">MATQAISIIRLSGEDSFKIINRSIRKDLNHENGTTLRNFYDPKGNLLDQVFLITFVNPNSFTGEDVVEINCHGGVLVTKRILETLIANGARMAERGEFSKRAFLNQKISLIQSQGINDLIEAKNDLALKISAKNMSGKTNVLINEVKSNIMDVISKIQTAIDYPEYEETDNVTPENIKDDIVVLHNGIKKIIDLSKRASFSKNGIKTAIIGVPNVGKSSLLNSFLNEDKAIVSNEQGTTRDIVEGEIAFSNFTLSLLDTAGIRKTENKIEQLGIEKSLQVAKDADLVLYLLDVKGDSKLIDVDKSKTIFVINKVDELSNEQRKNVENKFKEYSPVFVSALNSDIDSLIKRIEDKFNLNEIAKSDEAILTNADEIAKLTLAMSKVENALTNISNGFSIDLINIDLRTAFEELNELLGFNEIEDEILDNIFKKYCLGK</sequence>
<keyword evidence="2 5" id="KW-0819">tRNA processing</keyword>
<dbReference type="CDD" id="cd04164">
    <property type="entry name" value="trmE"/>
    <property type="match status" value="1"/>
</dbReference>
<proteinExistence type="inferred from homology"/>
<keyword evidence="8" id="KW-1185">Reference proteome</keyword>
<evidence type="ECO:0000256" key="5">
    <source>
        <dbReference type="RuleBase" id="RU003313"/>
    </source>
</evidence>
<dbReference type="CDD" id="cd14858">
    <property type="entry name" value="TrmE_N"/>
    <property type="match status" value="1"/>
</dbReference>
<dbReference type="InterPro" id="IPR006073">
    <property type="entry name" value="GTP-bd"/>
</dbReference>
<evidence type="ECO:0000313" key="7">
    <source>
        <dbReference type="EMBL" id="KAJ3632135.1"/>
    </source>
</evidence>
<dbReference type="GO" id="GO:0005829">
    <property type="term" value="C:cytosol"/>
    <property type="evidence" value="ECO:0007669"/>
    <property type="project" value="TreeGrafter"/>
</dbReference>
<dbReference type="InterPro" id="IPR027368">
    <property type="entry name" value="MnmE_dom2"/>
</dbReference>
<dbReference type="PRINTS" id="PR00326">
    <property type="entry name" value="GTP1OBG"/>
</dbReference>
<dbReference type="NCBIfam" id="TIGR00450">
    <property type="entry name" value="mnmE_trmE_thdF"/>
    <property type="match status" value="1"/>
</dbReference>
<evidence type="ECO:0000256" key="3">
    <source>
        <dbReference type="ARBA" id="ARBA00022741"/>
    </source>
</evidence>
<dbReference type="GO" id="GO:0005525">
    <property type="term" value="F:GTP binding"/>
    <property type="evidence" value="ECO:0007669"/>
    <property type="project" value="UniProtKB-KW"/>
</dbReference>
<organism evidence="7 8">
    <name type="scientific">Zophobas morio</name>
    <dbReference type="NCBI Taxonomy" id="2755281"/>
    <lineage>
        <taxon>Eukaryota</taxon>
        <taxon>Metazoa</taxon>
        <taxon>Ecdysozoa</taxon>
        <taxon>Arthropoda</taxon>
        <taxon>Hexapoda</taxon>
        <taxon>Insecta</taxon>
        <taxon>Pterygota</taxon>
        <taxon>Neoptera</taxon>
        <taxon>Endopterygota</taxon>
        <taxon>Coleoptera</taxon>
        <taxon>Polyphaga</taxon>
        <taxon>Cucujiformia</taxon>
        <taxon>Tenebrionidae</taxon>
        <taxon>Zophobas</taxon>
    </lineage>
</organism>
<dbReference type="InterPro" id="IPR004520">
    <property type="entry name" value="GTPase_MnmE"/>
</dbReference>
<dbReference type="InterPro" id="IPR018948">
    <property type="entry name" value="GTP-bd_TrmE_N"/>
</dbReference>
<name>A0AA38HJK3_9CUCU</name>
<feature type="domain" description="TrmE-type G" evidence="6">
    <location>
        <begin position="204"/>
        <end position="356"/>
    </location>
</feature>
<reference evidence="7" key="1">
    <citation type="journal article" date="2023" name="G3 (Bethesda)">
        <title>Whole genome assemblies of Zophobas morio and Tenebrio molitor.</title>
        <authorList>
            <person name="Kaur S."/>
            <person name="Stinson S.A."/>
            <person name="diCenzo G.C."/>
        </authorList>
    </citation>
    <scope>NUCLEOTIDE SEQUENCE</scope>
    <source>
        <strain evidence="7">QUZm001</strain>
    </source>
</reference>
<dbReference type="InterPro" id="IPR025867">
    <property type="entry name" value="MnmE_helical"/>
</dbReference>
<keyword evidence="3 5" id="KW-0547">Nucleotide-binding</keyword>
<evidence type="ECO:0000259" key="6">
    <source>
        <dbReference type="PROSITE" id="PS51709"/>
    </source>
</evidence>
<dbReference type="Proteomes" id="UP001168821">
    <property type="component" value="Unassembled WGS sequence"/>
</dbReference>
<dbReference type="Pfam" id="PF12631">
    <property type="entry name" value="MnmE_helical"/>
    <property type="match status" value="1"/>
</dbReference>
<dbReference type="Pfam" id="PF01926">
    <property type="entry name" value="MMR_HSR1"/>
    <property type="match status" value="1"/>
</dbReference>
<keyword evidence="4 5" id="KW-0342">GTP-binding</keyword>
<dbReference type="Pfam" id="PF10396">
    <property type="entry name" value="TrmE_N"/>
    <property type="match status" value="1"/>
</dbReference>
<dbReference type="GO" id="GO:0003924">
    <property type="term" value="F:GTPase activity"/>
    <property type="evidence" value="ECO:0007669"/>
    <property type="project" value="InterPro"/>
</dbReference>
<accession>A0AA38HJK3</accession>
<dbReference type="AlphaFoldDB" id="A0AA38HJK3"/>
<dbReference type="NCBIfam" id="TIGR00231">
    <property type="entry name" value="small_GTP"/>
    <property type="match status" value="1"/>
</dbReference>
<dbReference type="HAMAP" id="MF_00379">
    <property type="entry name" value="GTPase_MnmE"/>
    <property type="match status" value="1"/>
</dbReference>
<dbReference type="EMBL" id="JALNTZ010000595">
    <property type="protein sequence ID" value="KAJ3632135.1"/>
    <property type="molecule type" value="Genomic_DNA"/>
</dbReference>
<dbReference type="Gene3D" id="3.40.50.300">
    <property type="entry name" value="P-loop containing nucleotide triphosphate hydrolases"/>
    <property type="match status" value="1"/>
</dbReference>
<evidence type="ECO:0000313" key="8">
    <source>
        <dbReference type="Proteomes" id="UP001168821"/>
    </source>
</evidence>
<dbReference type="InterPro" id="IPR027417">
    <property type="entry name" value="P-loop_NTPase"/>
</dbReference>
<evidence type="ECO:0000256" key="4">
    <source>
        <dbReference type="ARBA" id="ARBA00023134"/>
    </source>
</evidence>
<dbReference type="InterPro" id="IPR031168">
    <property type="entry name" value="G_TrmE"/>
</dbReference>
<gene>
    <name evidence="7" type="ORF">Zmor_019161</name>
</gene>
<evidence type="ECO:0000256" key="2">
    <source>
        <dbReference type="ARBA" id="ARBA00022694"/>
    </source>
</evidence>
<dbReference type="SUPFAM" id="SSF52540">
    <property type="entry name" value="P-loop containing nucleoside triphosphate hydrolases"/>
    <property type="match status" value="1"/>
</dbReference>
<dbReference type="GO" id="GO:0002098">
    <property type="term" value="P:tRNA wobble uridine modification"/>
    <property type="evidence" value="ECO:0007669"/>
    <property type="project" value="TreeGrafter"/>
</dbReference>
<dbReference type="PROSITE" id="PS51709">
    <property type="entry name" value="G_TRME"/>
    <property type="match status" value="1"/>
</dbReference>
<protein>
    <recommendedName>
        <fullName evidence="6">TrmE-type G domain-containing protein</fullName>
    </recommendedName>
</protein>
<dbReference type="PANTHER" id="PTHR42714">
    <property type="entry name" value="TRNA MODIFICATION GTPASE GTPBP3"/>
    <property type="match status" value="1"/>
</dbReference>
<dbReference type="Gene3D" id="1.20.120.430">
    <property type="entry name" value="tRNA modification GTPase MnmE domain 2"/>
    <property type="match status" value="1"/>
</dbReference>
<comment type="similarity">
    <text evidence="1 5">Belongs to the TRAFAC class TrmE-Era-EngA-EngB-Septin-like GTPase superfamily. TrmE GTPase family.</text>
</comment>
<comment type="caution">
    <text evidence="7">The sequence shown here is derived from an EMBL/GenBank/DDBJ whole genome shotgun (WGS) entry which is preliminary data.</text>
</comment>
<evidence type="ECO:0000256" key="1">
    <source>
        <dbReference type="ARBA" id="ARBA00011043"/>
    </source>
</evidence>
<dbReference type="PANTHER" id="PTHR42714:SF2">
    <property type="entry name" value="TRNA MODIFICATION GTPASE GTPBP3, MITOCHONDRIAL"/>
    <property type="match status" value="1"/>
</dbReference>
<dbReference type="Gene3D" id="3.30.1360.120">
    <property type="entry name" value="Probable tRNA modification gtpase trme, domain 1"/>
    <property type="match status" value="1"/>
</dbReference>
<dbReference type="InterPro" id="IPR005225">
    <property type="entry name" value="Small_GTP-bd"/>
</dbReference>